<dbReference type="GO" id="GO:0016020">
    <property type="term" value="C:membrane"/>
    <property type="evidence" value="ECO:0007669"/>
    <property type="project" value="UniProtKB-SubCell"/>
</dbReference>
<keyword evidence="2 8" id="KW-0813">Transport</keyword>
<dbReference type="RefSeq" id="WP_183948706.1">
    <property type="nucleotide sequence ID" value="NZ_JACHHX010000013.1"/>
</dbReference>
<evidence type="ECO:0000256" key="7">
    <source>
        <dbReference type="ARBA" id="ARBA00023136"/>
    </source>
</evidence>
<keyword evidence="5 8" id="KW-0067">ATP-binding</keyword>
<dbReference type="InterPro" id="IPR004667">
    <property type="entry name" value="ADP_ATP_car_bac_type"/>
</dbReference>
<feature type="transmembrane region" description="Helical" evidence="8">
    <location>
        <begin position="127"/>
        <end position="146"/>
    </location>
</feature>
<dbReference type="GO" id="GO:0005524">
    <property type="term" value="F:ATP binding"/>
    <property type="evidence" value="ECO:0007669"/>
    <property type="project" value="UniProtKB-KW"/>
</dbReference>
<reference evidence="9 10" key="1">
    <citation type="submission" date="2020-08" db="EMBL/GenBank/DDBJ databases">
        <title>Genomic Encyclopedia of Type Strains, Phase IV (KMG-IV): sequencing the most valuable type-strain genomes for metagenomic binning, comparative biology and taxonomic classification.</title>
        <authorList>
            <person name="Goeker M."/>
        </authorList>
    </citation>
    <scope>NUCLEOTIDE SEQUENCE [LARGE SCALE GENOMIC DNA]</scope>
    <source>
        <strain evidence="9 10">DSM 25897</strain>
    </source>
</reference>
<organism evidence="9 10">
    <name type="scientific">Rehaibacterium terrae</name>
    <dbReference type="NCBI Taxonomy" id="1341696"/>
    <lineage>
        <taxon>Bacteria</taxon>
        <taxon>Pseudomonadati</taxon>
        <taxon>Pseudomonadota</taxon>
        <taxon>Gammaproteobacteria</taxon>
        <taxon>Lysobacterales</taxon>
        <taxon>Lysobacteraceae</taxon>
        <taxon>Rehaibacterium</taxon>
    </lineage>
</organism>
<evidence type="ECO:0000256" key="8">
    <source>
        <dbReference type="RuleBase" id="RU363121"/>
    </source>
</evidence>
<evidence type="ECO:0000313" key="10">
    <source>
        <dbReference type="Proteomes" id="UP000519004"/>
    </source>
</evidence>
<dbReference type="InterPro" id="IPR036259">
    <property type="entry name" value="MFS_trans_sf"/>
</dbReference>
<keyword evidence="4 8" id="KW-0547">Nucleotide-binding</keyword>
<keyword evidence="10" id="KW-1185">Reference proteome</keyword>
<keyword evidence="6 8" id="KW-1133">Transmembrane helix</keyword>
<comment type="caution">
    <text evidence="9">The sequence shown here is derived from an EMBL/GenBank/DDBJ whole genome shotgun (WGS) entry which is preliminary data.</text>
</comment>
<feature type="transmembrane region" description="Helical" evidence="8">
    <location>
        <begin position="183"/>
        <end position="201"/>
    </location>
</feature>
<keyword evidence="3 8" id="KW-0812">Transmembrane</keyword>
<dbReference type="GO" id="GO:0005471">
    <property type="term" value="F:ATP:ADP antiporter activity"/>
    <property type="evidence" value="ECO:0007669"/>
    <property type="project" value="InterPro"/>
</dbReference>
<dbReference type="Pfam" id="PF03219">
    <property type="entry name" value="TLC"/>
    <property type="match status" value="1"/>
</dbReference>
<dbReference type="PANTHER" id="PTHR43596:SF1">
    <property type="entry name" value="ADP,ATP CARRIER PROTEIN"/>
    <property type="match status" value="1"/>
</dbReference>
<feature type="transmembrane region" description="Helical" evidence="8">
    <location>
        <begin position="158"/>
        <end position="177"/>
    </location>
</feature>
<dbReference type="AlphaFoldDB" id="A0A7W7Y198"/>
<comment type="subcellular location">
    <subcellularLocation>
        <location evidence="1 8">Membrane</location>
        <topology evidence="1 8">Multi-pass membrane protein</topology>
    </subcellularLocation>
</comment>
<dbReference type="SUPFAM" id="SSF103473">
    <property type="entry name" value="MFS general substrate transporter"/>
    <property type="match status" value="1"/>
</dbReference>
<keyword evidence="7 8" id="KW-0472">Membrane</keyword>
<feature type="transmembrane region" description="Helical" evidence="8">
    <location>
        <begin position="28"/>
        <end position="46"/>
    </location>
</feature>
<sequence>MSRSNASPHDAPPSLWRQFLQVRREERAPLALAFAYFFFVFASYYILRPIRDALGVAGGVDNLPWLFTGTLLATLLVTPLFSALVAKLPRRRFVAWAYRVLMLCLLGFWAALTGLSEEAQVWVGRGFFIWVSVFNLFVVSLFWAVMADCFRGDQAKRLFAMIAAGGTVGGLVGGAITRGLVDLLGTAALLLVSIALLEAGLRCMYALSRRVATASSEQAKADSEVIGGKLTAGYTSVLKSPYLLGVCGYMLLYTLGSTFLYFLQAEIVAGAFADRESRVAYFAQVDMLVNALTLFIQLGLAAHIVRRLGVGWTLALLPLVSIVGFTALGLAPVVFGVLVFQVARRTANFALARPAREMLYVPLSREDKYKAKNFIDVFVYRAGDQIGAWSSAAIGALGLGIAGLAWAAAPLSAVWLLLALWLGRRQATLQKTADDSAASVRTTPSTAASPS</sequence>
<dbReference type="PANTHER" id="PTHR43596">
    <property type="entry name" value="ADP,ATP CARRIER PROTEIN"/>
    <property type="match status" value="1"/>
</dbReference>
<evidence type="ECO:0000256" key="6">
    <source>
        <dbReference type="ARBA" id="ARBA00022989"/>
    </source>
</evidence>
<evidence type="ECO:0000256" key="5">
    <source>
        <dbReference type="ARBA" id="ARBA00022840"/>
    </source>
</evidence>
<proteinExistence type="inferred from homology"/>
<protein>
    <recommendedName>
        <fullName evidence="8">ADP,ATP carrier protein</fullName>
    </recommendedName>
</protein>
<feature type="transmembrane region" description="Helical" evidence="8">
    <location>
        <begin position="66"/>
        <end position="86"/>
    </location>
</feature>
<evidence type="ECO:0000256" key="1">
    <source>
        <dbReference type="ARBA" id="ARBA00004141"/>
    </source>
</evidence>
<evidence type="ECO:0000313" key="9">
    <source>
        <dbReference type="EMBL" id="MBB5016033.1"/>
    </source>
</evidence>
<accession>A0A7W7Y198</accession>
<evidence type="ECO:0000256" key="2">
    <source>
        <dbReference type="ARBA" id="ARBA00022448"/>
    </source>
</evidence>
<feature type="transmembrane region" description="Helical" evidence="8">
    <location>
        <begin position="282"/>
        <end position="302"/>
    </location>
</feature>
<dbReference type="Gene3D" id="1.20.1250.20">
    <property type="entry name" value="MFS general substrate transporter like domains"/>
    <property type="match status" value="1"/>
</dbReference>
<evidence type="ECO:0000256" key="4">
    <source>
        <dbReference type="ARBA" id="ARBA00022741"/>
    </source>
</evidence>
<feature type="transmembrane region" description="Helical" evidence="8">
    <location>
        <begin position="93"/>
        <end position="115"/>
    </location>
</feature>
<feature type="transmembrane region" description="Helical" evidence="8">
    <location>
        <begin position="314"/>
        <end position="340"/>
    </location>
</feature>
<dbReference type="EMBL" id="JACHHX010000013">
    <property type="protein sequence ID" value="MBB5016033.1"/>
    <property type="molecule type" value="Genomic_DNA"/>
</dbReference>
<dbReference type="Proteomes" id="UP000519004">
    <property type="component" value="Unassembled WGS sequence"/>
</dbReference>
<name>A0A7W7Y198_9GAMM</name>
<comment type="similarity">
    <text evidence="8">Belongs to the ADP/ATP translocase tlc family.</text>
</comment>
<gene>
    <name evidence="9" type="ORF">HNQ58_001943</name>
</gene>
<feature type="transmembrane region" description="Helical" evidence="8">
    <location>
        <begin position="393"/>
        <end position="422"/>
    </location>
</feature>
<feature type="transmembrane region" description="Helical" evidence="8">
    <location>
        <begin position="242"/>
        <end position="262"/>
    </location>
</feature>
<evidence type="ECO:0000256" key="3">
    <source>
        <dbReference type="ARBA" id="ARBA00022692"/>
    </source>
</evidence>